<organism evidence="1 2">
    <name type="scientific">Methanosarcina mazei</name>
    <name type="common">Methanosarcina frisia</name>
    <dbReference type="NCBI Taxonomy" id="2209"/>
    <lineage>
        <taxon>Archaea</taxon>
        <taxon>Methanobacteriati</taxon>
        <taxon>Methanobacteriota</taxon>
        <taxon>Stenosarchaea group</taxon>
        <taxon>Methanomicrobia</taxon>
        <taxon>Methanosarcinales</taxon>
        <taxon>Methanosarcinaceae</taxon>
        <taxon>Methanosarcina</taxon>
    </lineage>
</organism>
<proteinExistence type="predicted"/>
<evidence type="ECO:0000313" key="2">
    <source>
        <dbReference type="Proteomes" id="UP000034399"/>
    </source>
</evidence>
<dbReference type="AlphaFoldDB" id="A0A0F8FQ77"/>
<comment type="caution">
    <text evidence="1">The sequence shown here is derived from an EMBL/GenBank/DDBJ whole genome shotgun (WGS) entry which is preliminary data.</text>
</comment>
<reference evidence="1 2" key="1">
    <citation type="journal article" date="2015" name="ISME J.">
        <title>Genomic and phenotypic differentiation among Methanosarcina mazei populations from Columbia River sediment.</title>
        <authorList>
            <person name="Youngblut N.D."/>
            <person name="Wirth J.S."/>
            <person name="Henriksen J.R."/>
            <person name="Smith M."/>
            <person name="Simon H."/>
            <person name="Metcalf W.W."/>
            <person name="Whitaker R.J."/>
        </authorList>
    </citation>
    <scope>NUCLEOTIDE SEQUENCE [LARGE SCALE GENOMIC DNA]</scope>
    <source>
        <strain evidence="1 2">3.F.A.1A.1</strain>
    </source>
</reference>
<dbReference type="Proteomes" id="UP000034399">
    <property type="component" value="Unassembled WGS sequence"/>
</dbReference>
<gene>
    <name evidence="1" type="ORF">DU52_01735</name>
</gene>
<dbReference type="EMBL" id="JJPA01000196">
    <property type="protein sequence ID" value="KKG29133.1"/>
    <property type="molecule type" value="Genomic_DNA"/>
</dbReference>
<name>A0A0F8FQ77_METMZ</name>
<dbReference type="Pfam" id="PF19101">
    <property type="entry name" value="DUF5788"/>
    <property type="match status" value="1"/>
</dbReference>
<dbReference type="InterPro" id="IPR043900">
    <property type="entry name" value="DUF5788"/>
</dbReference>
<evidence type="ECO:0000313" key="1">
    <source>
        <dbReference type="EMBL" id="KKG29133.1"/>
    </source>
</evidence>
<accession>A0A0F8FQ77</accession>
<sequence length="157" mass="18128">MMKDGNNTNEKETEYLSSQERNKLLWSLRSDFAWAGKKIPEIVEIDNEEYMLRDMIEELGEIDLLSPDEIAEIRALIPKLQEKAKVNEELLETEELTVAEAEALCEEATGILRAAMDLKDRLEGKIGEKGASEFKRMLNTQKLVDEKRWQELIKSLK</sequence>
<dbReference type="PATRIC" id="fig|2209.61.peg.386"/>
<protein>
    <submittedName>
        <fullName evidence="1">Uncharacterized protein</fullName>
    </submittedName>
</protein>